<proteinExistence type="predicted"/>
<dbReference type="PROSITE" id="PS50237">
    <property type="entry name" value="HECT"/>
    <property type="match status" value="1"/>
</dbReference>
<dbReference type="GO" id="GO:0000209">
    <property type="term" value="P:protein polyubiquitination"/>
    <property type="evidence" value="ECO:0007669"/>
    <property type="project" value="TreeGrafter"/>
</dbReference>
<evidence type="ECO:0000259" key="8">
    <source>
        <dbReference type="PROSITE" id="PS50237"/>
    </source>
</evidence>
<dbReference type="EC" id="2.3.2.26" evidence="3"/>
<evidence type="ECO:0000256" key="5">
    <source>
        <dbReference type="ARBA" id="ARBA00022786"/>
    </source>
</evidence>
<dbReference type="RefSeq" id="XP_034081603.1">
    <property type="nucleotide sequence ID" value="XM_034225712.1"/>
</dbReference>
<evidence type="ECO:0000256" key="2">
    <source>
        <dbReference type="ARBA" id="ARBA00004906"/>
    </source>
</evidence>
<gene>
    <name evidence="10" type="primary">LOC117552339</name>
</gene>
<dbReference type="GeneID" id="117552339"/>
<dbReference type="PANTHER" id="PTHR11254:SF67">
    <property type="entry name" value="E3 UBIQUITIN-PROTEIN LIGASE HUWE1"/>
    <property type="match status" value="1"/>
</dbReference>
<evidence type="ECO:0000256" key="6">
    <source>
        <dbReference type="PROSITE-ProRule" id="PRU00104"/>
    </source>
</evidence>
<dbReference type="GO" id="GO:0005737">
    <property type="term" value="C:cytoplasm"/>
    <property type="evidence" value="ECO:0007669"/>
    <property type="project" value="TreeGrafter"/>
</dbReference>
<dbReference type="KEGG" id="gacu:117552339"/>
<feature type="region of interest" description="Disordered" evidence="7">
    <location>
        <begin position="133"/>
        <end position="176"/>
    </location>
</feature>
<dbReference type="InParanoid" id="A0A6P8V1Q6"/>
<keyword evidence="4" id="KW-0808">Transferase</keyword>
<dbReference type="SMART" id="SM00119">
    <property type="entry name" value="HECTc"/>
    <property type="match status" value="1"/>
</dbReference>
<reference evidence="10" key="1">
    <citation type="submission" date="2025-08" db="UniProtKB">
        <authorList>
            <consortium name="RefSeq"/>
        </authorList>
    </citation>
    <scope>IDENTIFICATION</scope>
</reference>
<feature type="active site" description="Glycyl thioester intermediate" evidence="6">
    <location>
        <position position="548"/>
    </location>
</feature>
<dbReference type="InterPro" id="IPR000569">
    <property type="entry name" value="HECT_dom"/>
</dbReference>
<evidence type="ECO:0000256" key="4">
    <source>
        <dbReference type="ARBA" id="ARBA00022679"/>
    </source>
</evidence>
<evidence type="ECO:0000256" key="7">
    <source>
        <dbReference type="SAM" id="MobiDB-lite"/>
    </source>
</evidence>
<dbReference type="InterPro" id="IPR035983">
    <property type="entry name" value="Hect_E3_ubiquitin_ligase"/>
</dbReference>
<feature type="domain" description="HECT" evidence="8">
    <location>
        <begin position="248"/>
        <end position="580"/>
    </location>
</feature>
<dbReference type="OrthoDB" id="2384350at2759"/>
<feature type="compositionally biased region" description="Polar residues" evidence="7">
    <location>
        <begin position="167"/>
        <end position="176"/>
    </location>
</feature>
<comment type="catalytic activity">
    <reaction evidence="1">
        <text>S-ubiquitinyl-[E2 ubiquitin-conjugating enzyme]-L-cysteine + [acceptor protein]-L-lysine = [E2 ubiquitin-conjugating enzyme]-L-cysteine + N(6)-ubiquitinyl-[acceptor protein]-L-lysine.</text>
        <dbReference type="EC" id="2.3.2.26"/>
    </reaction>
</comment>
<dbReference type="Gene3D" id="3.90.1750.10">
    <property type="entry name" value="Hect, E3 ligase catalytic domains"/>
    <property type="match status" value="1"/>
</dbReference>
<comment type="pathway">
    <text evidence="2">Protein modification; protein ubiquitination.</text>
</comment>
<dbReference type="GO" id="GO:0006511">
    <property type="term" value="P:ubiquitin-dependent protein catabolic process"/>
    <property type="evidence" value="ECO:0007669"/>
    <property type="project" value="TreeGrafter"/>
</dbReference>
<dbReference type="PANTHER" id="PTHR11254">
    <property type="entry name" value="HECT DOMAIN UBIQUITIN-PROTEIN LIGASE"/>
    <property type="match status" value="1"/>
</dbReference>
<dbReference type="Proteomes" id="UP000515161">
    <property type="component" value="Unplaced"/>
</dbReference>
<sequence length="580" mass="65078">MRRMDGCLKPVRGRSLPLDVEPQWACEELLAAAIKKQKAFNQDFEDGAHVLLYPDARVITNIPGTDTPFTVQMYKEAIGKPYQRITLYICTLEAVENSCYTGTTSSSDEDSVVVAKLPSGDSLADTVVWDFPNEQSTPRMDNSLPGPLRHPQPASDRDGAPTPFQEEVQSAPGQNTFYSNYTNVYAPIIIDSQSEPEEETEQTAEESTEYLTAPDVVAELSAKIKNTSCSRFNINRSNVWDGAIRGFKRASFDPSHQMQVKFTDDEGQTEDGVDTGGPKREFLTLLMECLRMRRIFDGPQDRKFLTFDNAAAKDDEYFHAGRMIATSIVHGGPGPRFLSETLYQHLTGMKNTNIEAIIEDITDDTMRASLLEISSAATLEELHASIHRNSSLLQTAGCLQYPDGVDGKNAIIKDFMQWYIIYRNHFAIQRFKDGLEALDVIHALEQHASVFRAFMCSSVVELTSATLEEVFEVQHNSEKGSSRRHEETSVLGFWRDYLLEKEEKRTGLLLSDILMFSTGLNTLPPSGIQPRPQLVFHRTSRFPIGRTCSNTIEIPMSSTYEQFESNMDFGIQNSPGFGLY</sequence>
<organism evidence="9 10">
    <name type="scientific">Gymnodraco acuticeps</name>
    <name type="common">Antarctic dragonfish</name>
    <dbReference type="NCBI Taxonomy" id="8218"/>
    <lineage>
        <taxon>Eukaryota</taxon>
        <taxon>Metazoa</taxon>
        <taxon>Chordata</taxon>
        <taxon>Craniata</taxon>
        <taxon>Vertebrata</taxon>
        <taxon>Euteleostomi</taxon>
        <taxon>Actinopterygii</taxon>
        <taxon>Neopterygii</taxon>
        <taxon>Teleostei</taxon>
        <taxon>Neoteleostei</taxon>
        <taxon>Acanthomorphata</taxon>
        <taxon>Eupercaria</taxon>
        <taxon>Perciformes</taxon>
        <taxon>Notothenioidei</taxon>
        <taxon>Bathydraconidae</taxon>
        <taxon>Gymnodraco</taxon>
    </lineage>
</organism>
<evidence type="ECO:0000313" key="9">
    <source>
        <dbReference type="Proteomes" id="UP000515161"/>
    </source>
</evidence>
<dbReference type="InterPro" id="IPR050409">
    <property type="entry name" value="E3_ubiq-protein_ligase"/>
</dbReference>
<accession>A0A6P8V1Q6</accession>
<keyword evidence="5 6" id="KW-0833">Ubl conjugation pathway</keyword>
<dbReference type="AlphaFoldDB" id="A0A6P8V1Q6"/>
<dbReference type="GO" id="GO:0061630">
    <property type="term" value="F:ubiquitin protein ligase activity"/>
    <property type="evidence" value="ECO:0007669"/>
    <property type="project" value="UniProtKB-EC"/>
</dbReference>
<protein>
    <recommendedName>
        <fullName evidence="3">HECT-type E3 ubiquitin transferase</fullName>
        <ecNumber evidence="3">2.3.2.26</ecNumber>
    </recommendedName>
</protein>
<dbReference type="Gene3D" id="3.30.2410.10">
    <property type="entry name" value="Hect, E3 ligase catalytic domain"/>
    <property type="match status" value="1"/>
</dbReference>
<evidence type="ECO:0000256" key="1">
    <source>
        <dbReference type="ARBA" id="ARBA00000885"/>
    </source>
</evidence>
<evidence type="ECO:0000313" key="10">
    <source>
        <dbReference type="RefSeq" id="XP_034081603.1"/>
    </source>
</evidence>
<evidence type="ECO:0000256" key="3">
    <source>
        <dbReference type="ARBA" id="ARBA00012485"/>
    </source>
</evidence>
<dbReference type="Pfam" id="PF00632">
    <property type="entry name" value="HECT"/>
    <property type="match status" value="1"/>
</dbReference>
<keyword evidence="9" id="KW-1185">Reference proteome</keyword>
<name>A0A6P8V1Q6_GYMAC</name>
<dbReference type="SUPFAM" id="SSF56204">
    <property type="entry name" value="Hect, E3 ligase catalytic domain"/>
    <property type="match status" value="1"/>
</dbReference>